<feature type="transmembrane region" description="Helical" evidence="1">
    <location>
        <begin position="145"/>
        <end position="166"/>
    </location>
</feature>
<feature type="transmembrane region" description="Helical" evidence="1">
    <location>
        <begin position="12"/>
        <end position="31"/>
    </location>
</feature>
<gene>
    <name evidence="2" type="ORF">SAMN04515673_10356</name>
</gene>
<evidence type="ECO:0000256" key="1">
    <source>
        <dbReference type="SAM" id="Phobius"/>
    </source>
</evidence>
<evidence type="ECO:0008006" key="4">
    <source>
        <dbReference type="Google" id="ProtNLM"/>
    </source>
</evidence>
<organism evidence="2 3">
    <name type="scientific">Poseidonocella sedimentorum</name>
    <dbReference type="NCBI Taxonomy" id="871652"/>
    <lineage>
        <taxon>Bacteria</taxon>
        <taxon>Pseudomonadati</taxon>
        <taxon>Pseudomonadota</taxon>
        <taxon>Alphaproteobacteria</taxon>
        <taxon>Rhodobacterales</taxon>
        <taxon>Roseobacteraceae</taxon>
        <taxon>Poseidonocella</taxon>
    </lineage>
</organism>
<evidence type="ECO:0000313" key="3">
    <source>
        <dbReference type="Proteomes" id="UP000199302"/>
    </source>
</evidence>
<feature type="transmembrane region" description="Helical" evidence="1">
    <location>
        <begin position="80"/>
        <end position="101"/>
    </location>
</feature>
<accession>A0A1I6DEA0</accession>
<feature type="transmembrane region" description="Helical" evidence="1">
    <location>
        <begin position="221"/>
        <end position="241"/>
    </location>
</feature>
<feature type="transmembrane region" description="Helical" evidence="1">
    <location>
        <begin position="198"/>
        <end position="215"/>
    </location>
</feature>
<keyword evidence="3" id="KW-1185">Reference proteome</keyword>
<keyword evidence="1" id="KW-1133">Transmembrane helix</keyword>
<protein>
    <recommendedName>
        <fullName evidence="4">TspO/MBR family protein</fullName>
    </recommendedName>
</protein>
<name>A0A1I6DEA0_9RHOB</name>
<dbReference type="EMBL" id="FOYI01000003">
    <property type="protein sequence ID" value="SFR03708.1"/>
    <property type="molecule type" value="Genomic_DNA"/>
</dbReference>
<reference evidence="2 3" key="1">
    <citation type="submission" date="2016-10" db="EMBL/GenBank/DDBJ databases">
        <authorList>
            <person name="de Groot N.N."/>
        </authorList>
    </citation>
    <scope>NUCLEOTIDE SEQUENCE [LARGE SCALE GENOMIC DNA]</scope>
    <source>
        <strain evidence="3">KMM 9023,NRIC 0796,JCM 17311,KCTC 23692</strain>
    </source>
</reference>
<keyword evidence="1" id="KW-0812">Transmembrane</keyword>
<keyword evidence="1" id="KW-0472">Membrane</keyword>
<feature type="transmembrane region" description="Helical" evidence="1">
    <location>
        <begin position="107"/>
        <end position="125"/>
    </location>
</feature>
<sequence length="245" mass="25347">MSAGSDKVLPALVLGAAVLFMLSPLLVPGFGGFEPDQFPYPQIDPPVQPAGYAFAIWGLLYVWLVAGAAYGLWRRARDAAWGAMRLPLLVSLGVGMTWLPVAKLSPIAATILIWVMLIAALAALARAPSGGGADRWLGRAPVALYAGWLTAAACVALGVTAAGYHLLWQGPVVWAVPSLLLAVGIAGGVLSVWKATPFYGLSVIWALVAVVVANVGGGSLLIGGIALVATLALIVMTLRNISDWS</sequence>
<feature type="transmembrane region" description="Helical" evidence="1">
    <location>
        <begin position="51"/>
        <end position="73"/>
    </location>
</feature>
<dbReference type="PANTHER" id="PTHR33802">
    <property type="entry name" value="SI:CH211-161H7.5-RELATED"/>
    <property type="match status" value="1"/>
</dbReference>
<dbReference type="OrthoDB" id="5189031at2"/>
<dbReference type="Proteomes" id="UP000199302">
    <property type="component" value="Unassembled WGS sequence"/>
</dbReference>
<dbReference type="STRING" id="871652.SAMN04515673_10356"/>
<dbReference type="AlphaFoldDB" id="A0A1I6DEA0"/>
<feature type="transmembrane region" description="Helical" evidence="1">
    <location>
        <begin position="172"/>
        <end position="193"/>
    </location>
</feature>
<proteinExistence type="predicted"/>
<dbReference type="PANTHER" id="PTHR33802:SF1">
    <property type="entry name" value="XK-RELATED PROTEIN"/>
    <property type="match status" value="1"/>
</dbReference>
<dbReference type="RefSeq" id="WP_092077712.1">
    <property type="nucleotide sequence ID" value="NZ_FOYI01000003.1"/>
</dbReference>
<evidence type="ECO:0000313" key="2">
    <source>
        <dbReference type="EMBL" id="SFR03708.1"/>
    </source>
</evidence>